<evidence type="ECO:0000313" key="3">
    <source>
        <dbReference type="Proteomes" id="UP001458880"/>
    </source>
</evidence>
<feature type="compositionally biased region" description="Basic residues" evidence="1">
    <location>
        <begin position="507"/>
        <end position="521"/>
    </location>
</feature>
<name>A0AAW1N415_POPJA</name>
<feature type="compositionally biased region" description="Basic and acidic residues" evidence="1">
    <location>
        <begin position="522"/>
        <end position="532"/>
    </location>
</feature>
<feature type="compositionally biased region" description="Polar residues" evidence="1">
    <location>
        <begin position="2045"/>
        <end position="2055"/>
    </location>
</feature>
<feature type="compositionally biased region" description="Basic residues" evidence="1">
    <location>
        <begin position="426"/>
        <end position="448"/>
    </location>
</feature>
<feature type="compositionally biased region" description="Basic and acidic residues" evidence="1">
    <location>
        <begin position="557"/>
        <end position="566"/>
    </location>
</feature>
<feature type="compositionally biased region" description="Basic and acidic residues" evidence="1">
    <location>
        <begin position="349"/>
        <end position="358"/>
    </location>
</feature>
<feature type="compositionally biased region" description="Polar residues" evidence="1">
    <location>
        <begin position="153"/>
        <end position="162"/>
    </location>
</feature>
<feature type="compositionally biased region" description="Basic and acidic residues" evidence="1">
    <location>
        <begin position="1911"/>
        <end position="1922"/>
    </location>
</feature>
<feature type="region of interest" description="Disordered" evidence="1">
    <location>
        <begin position="1113"/>
        <end position="1135"/>
    </location>
</feature>
<feature type="compositionally biased region" description="Polar residues" evidence="1">
    <location>
        <begin position="321"/>
        <end position="334"/>
    </location>
</feature>
<feature type="compositionally biased region" description="Basic residues" evidence="1">
    <location>
        <begin position="1494"/>
        <end position="1505"/>
    </location>
</feature>
<reference evidence="2 3" key="1">
    <citation type="journal article" date="2024" name="BMC Genomics">
        <title>De novo assembly and annotation of Popillia japonica's genome with initial clues to its potential as an invasive pest.</title>
        <authorList>
            <person name="Cucini C."/>
            <person name="Boschi S."/>
            <person name="Funari R."/>
            <person name="Cardaioli E."/>
            <person name="Iannotti N."/>
            <person name="Marturano G."/>
            <person name="Paoli F."/>
            <person name="Bruttini M."/>
            <person name="Carapelli A."/>
            <person name="Frati F."/>
            <person name="Nardi F."/>
        </authorList>
    </citation>
    <scope>NUCLEOTIDE SEQUENCE [LARGE SCALE GENOMIC DNA]</scope>
    <source>
        <strain evidence="2">DMR45628</strain>
    </source>
</reference>
<protein>
    <submittedName>
        <fullName evidence="2">Uncharacterized protein</fullName>
    </submittedName>
</protein>
<feature type="compositionally biased region" description="Basic and acidic residues" evidence="1">
    <location>
        <begin position="401"/>
        <end position="410"/>
    </location>
</feature>
<feature type="compositionally biased region" description="Basic residues" evidence="1">
    <location>
        <begin position="175"/>
        <end position="186"/>
    </location>
</feature>
<feature type="compositionally biased region" description="Basic residues" evidence="1">
    <location>
        <begin position="241"/>
        <end position="250"/>
    </location>
</feature>
<feature type="compositionally biased region" description="Polar residues" evidence="1">
    <location>
        <begin position="652"/>
        <end position="668"/>
    </location>
</feature>
<feature type="compositionally biased region" description="Polar residues" evidence="1">
    <location>
        <begin position="1694"/>
        <end position="1708"/>
    </location>
</feature>
<feature type="region of interest" description="Disordered" evidence="1">
    <location>
        <begin position="2006"/>
        <end position="2055"/>
    </location>
</feature>
<feature type="compositionally biased region" description="Basic and acidic residues" evidence="1">
    <location>
        <begin position="251"/>
        <end position="292"/>
    </location>
</feature>
<feature type="region of interest" description="Disordered" evidence="1">
    <location>
        <begin position="2148"/>
        <end position="2194"/>
    </location>
</feature>
<feature type="compositionally biased region" description="Basic and acidic residues" evidence="1">
    <location>
        <begin position="2420"/>
        <end position="2430"/>
    </location>
</feature>
<dbReference type="Gene3D" id="1.10.8.1290">
    <property type="entry name" value="Glutaminyl-tRNA synthetase, non-specific RNA binding region part 1, domain 1"/>
    <property type="match status" value="2"/>
</dbReference>
<feature type="region of interest" description="Disordered" evidence="1">
    <location>
        <begin position="1491"/>
        <end position="1511"/>
    </location>
</feature>
<dbReference type="Proteomes" id="UP001458880">
    <property type="component" value="Unassembled WGS sequence"/>
</dbReference>
<feature type="compositionally biased region" description="Basic residues" evidence="1">
    <location>
        <begin position="387"/>
        <end position="397"/>
    </location>
</feature>
<feature type="region of interest" description="Disordered" evidence="1">
    <location>
        <begin position="2368"/>
        <end position="2389"/>
    </location>
</feature>
<feature type="region of interest" description="Disordered" evidence="1">
    <location>
        <begin position="2252"/>
        <end position="2284"/>
    </location>
</feature>
<feature type="compositionally biased region" description="Polar residues" evidence="1">
    <location>
        <begin position="2017"/>
        <end position="2038"/>
    </location>
</feature>
<feature type="compositionally biased region" description="Low complexity" evidence="1">
    <location>
        <begin position="1260"/>
        <end position="1272"/>
    </location>
</feature>
<feature type="compositionally biased region" description="Basic residues" evidence="1">
    <location>
        <begin position="1721"/>
        <end position="1730"/>
    </location>
</feature>
<feature type="compositionally biased region" description="Basic and acidic residues" evidence="1">
    <location>
        <begin position="1893"/>
        <end position="1904"/>
    </location>
</feature>
<feature type="compositionally biased region" description="Polar residues" evidence="1">
    <location>
        <begin position="1078"/>
        <end position="1087"/>
    </location>
</feature>
<organism evidence="2 3">
    <name type="scientific">Popillia japonica</name>
    <name type="common">Japanese beetle</name>
    <dbReference type="NCBI Taxonomy" id="7064"/>
    <lineage>
        <taxon>Eukaryota</taxon>
        <taxon>Metazoa</taxon>
        <taxon>Ecdysozoa</taxon>
        <taxon>Arthropoda</taxon>
        <taxon>Hexapoda</taxon>
        <taxon>Insecta</taxon>
        <taxon>Pterygota</taxon>
        <taxon>Neoptera</taxon>
        <taxon>Endopterygota</taxon>
        <taxon>Coleoptera</taxon>
        <taxon>Polyphaga</taxon>
        <taxon>Scarabaeiformia</taxon>
        <taxon>Scarabaeidae</taxon>
        <taxon>Rutelinae</taxon>
        <taxon>Popillia</taxon>
    </lineage>
</organism>
<feature type="region of interest" description="Disordered" evidence="1">
    <location>
        <begin position="1690"/>
        <end position="1733"/>
    </location>
</feature>
<feature type="compositionally biased region" description="Basic and acidic residues" evidence="1">
    <location>
        <begin position="573"/>
        <end position="591"/>
    </location>
</feature>
<feature type="region of interest" description="Disordered" evidence="1">
    <location>
        <begin position="2417"/>
        <end position="2512"/>
    </location>
</feature>
<dbReference type="EMBL" id="JASPKY010000014">
    <property type="protein sequence ID" value="KAK9753418.1"/>
    <property type="molecule type" value="Genomic_DNA"/>
</dbReference>
<feature type="region of interest" description="Disordered" evidence="1">
    <location>
        <begin position="1178"/>
        <end position="1201"/>
    </location>
</feature>
<feature type="compositionally biased region" description="Basic and acidic residues" evidence="1">
    <location>
        <begin position="636"/>
        <end position="648"/>
    </location>
</feature>
<feature type="region of interest" description="Disordered" evidence="1">
    <location>
        <begin position="1053"/>
        <end position="1098"/>
    </location>
</feature>
<dbReference type="InterPro" id="IPR042558">
    <property type="entry name" value="Gln-tRNA-synth_Ib_RNA-bd_N_1"/>
</dbReference>
<feature type="region of interest" description="Disordered" evidence="1">
    <location>
        <begin position="1893"/>
        <end position="1944"/>
    </location>
</feature>
<feature type="compositionally biased region" description="Polar residues" evidence="1">
    <location>
        <begin position="1190"/>
        <end position="1201"/>
    </location>
</feature>
<feature type="compositionally biased region" description="Basic and acidic residues" evidence="1">
    <location>
        <begin position="2658"/>
        <end position="2669"/>
    </location>
</feature>
<feature type="compositionally biased region" description="Polar residues" evidence="1">
    <location>
        <begin position="1278"/>
        <end position="1290"/>
    </location>
</feature>
<comment type="caution">
    <text evidence="2">The sequence shown here is derived from an EMBL/GenBank/DDBJ whole genome shotgun (WGS) entry which is preliminary data.</text>
</comment>
<feature type="compositionally biased region" description="Basic and acidic residues" evidence="1">
    <location>
        <begin position="453"/>
        <end position="463"/>
    </location>
</feature>
<feature type="region of interest" description="Disordered" evidence="1">
    <location>
        <begin position="3002"/>
        <end position="3021"/>
    </location>
</feature>
<evidence type="ECO:0000256" key="1">
    <source>
        <dbReference type="SAM" id="MobiDB-lite"/>
    </source>
</evidence>
<feature type="region of interest" description="Disordered" evidence="1">
    <location>
        <begin position="2699"/>
        <end position="2720"/>
    </location>
</feature>
<feature type="region of interest" description="Disordered" evidence="1">
    <location>
        <begin position="319"/>
        <end position="684"/>
    </location>
</feature>
<sequence length="3060" mass="349342">MEYNFDAEIGRKITTNNHTTSVRINKNGKTPYTVTTLYYSSTSDNNIFQSSESSVQVVSASNYNACIGQYKPNYCELDIIAKKDELKLNVDFLPLTKITEELKSLPMSTKLKNSKTGFRKKIYQRSHSDEPNEVLCLANVLKDDVTAFEPSLINRSQNTGASPPSIEYQDEMCQTKKKKRSKSRRKHENDNQKKDSIEQIHHQPQFADLTTAKMMYFAELPNTSPFSEKKHESKIEDVKNEKKKKRKKSKSSKERKSSTVKDNEVKSSPVKEEAKSPPLKEEVKSSHSKDAQPKSSPIKIEPKTSTNLKEIIVNKLENDFPTLSSPGSLTTVPSQAFKKDSNNSFTSIEVRKSTNTDLRRRHNSPTTDAIFLDDAVRKYKTDTTVYKGKHRKKHRTSPKLSSDEEKKEDQPEAEVQIIYRVEHKDEKKHKKKLKKDKNKPLHKKRSKSNIKIDLVDEAGKPEDNPPEAASKPEEILDLYQTDEPMKSESCTMIAVEDFLKSTEDKRRKSRKSSSPKKSKHKLPVEDSNQDRKTKQRSKSRAAEEKQNRKRYKSKAPPTEKESENLTKKLSRKSTSDISKKDLQNFDGHKSIEGVQNSGKKSKRSSSKKHKDETEIKDEKLPLPVKDKRKRSKSYAPKKERDSTIRVERPVVSSRSHIFEPNQSNTENSASKRHPRLTTQKQKELTSTDKFYEELRKISTIQQIEESRKRFKVVSRTIRSKLSDGSSTQSTEQSYINRKLTGSRRFKTYISSEREKEEILNLPICTRDGAAKTTIEKHGEDIEYTIEIKSGCQTSEIEEGYVKEERSKRRKKIRRTVSRKEVAFAHLNVAPLMDLYKKPSRSSFMRRTLLPEKTNIDFLKFTESRKDPSSKSNLDQISEDTDLSTGRREPKRLNQFTIILGEKILEICTKAIGEDGKIVEGFTVSGTEPPKRFRSHDGRKDRLIAMAKVSKLHYSFHTPIEIVDGVVMQTESIPSIPQIIVEEEPPREVVIEAKKSVEIMTDFQEEPPRNDKKVVPIKTPILLKTKRKFIFASKKKSSKSLLKKEASLSKAAASVNVQTSTESHSNSDTLTEVQDKSPEASTESILRQSKQENKTTSRINSAVKLMESSLQIIKEESQSTDSSSRFSNRNKSKDLKQCESEIKETQTDICVEDIDKIKEVITYLYNSIDNKKESAETVKIAPPNLKDNTTKQDSSTESSSYQEQFKNFVRNVTPKFCNLKKNFQQEQSTSTASPTKIPMLRRRSLSACTPKSLDLDPTNISDSLSSTDRSSSSGKDNKVNQINKSVKNQKNSIRRRSSSADVLTSGYFEKYTTTKALIEQQRQKRADSCEASRTPVEPEFKSSTSVSDFSSVVVSLKEDGGASPNQSKEAEIGVKHSDEKYVQCVLVADIIKEFIDKNIGTRTDDEKEVETPKISPKQSKSLIEKVKSNLITNINRGKIYEDKSLQTSVLKEEVREDSSKDCKINVLYADLPYKTSSKKNILDELLNRMSSHSFKSPRKSPTRINKKKDDPNSCNKFERLRRVFSGKHDNHLLRDTGVLTYNLSEKRKKPPARKGPEMDYMNLVKLERHLEQVLGLYPLIFKAIRSQIDEPTIRKLDKRLKIESPELFSSYDTLATTIDTISEYRHLDSYEKYPSFSESNLNRFNRYCESLNLPGQEYQLQQFIESQNVLCQCLKNQIHENPPKIRIKINRCAAQKTSPNTDSTSNCSKNRVRPAKNSFKPKNNKKKKPKKKDVSALSLFSQNGFCSDSTSSYRADHWSVRSPLYSITTPSLNVGRSQSSTSIMLNKPTQTKLTKSTSLIEMSSIRKINRRLAMKHLIEVGTSVKHPDNKQNVLVVSVNSSCTVFATPSKFLSKVEKHLQKSDDQHIDNISEHKISKKQIDEQSFHSLFFSDNKMKSPPRSEHAAHKPFYIHNERRKDEEFVDSKPPSTPTKPEEEDLGNFSADSLDSNEFKRQRCYDEIKSEIVAPQADSLDSNEFKRQRCYDEIKSEIVAPQHYFVYSSTMNYDRNSAKSEKKHQNLNTRQTHHNQAVQATTNQSSTRVEDTSKTLLSESGYESTKSKRTASIRNFFKKGGSLLDIFRNSSKNKIPKTDQANVTNFSNLWLKKTEQIPKNSADSVNLTEDGYNSRRDSPCRSDKTVYWNVIKTDANPPKERRTTFSEIAGSSRGSPREKSKSPRRNKDADTPRDKPCACSDPATSYQRQMDECHAYAEKVLLESQLRREGYYKQYQDFKEIPLELLIGKRIPNKSKFSQEISVMTKPRSKPISTQSRKQAKGKGVDATTPDGLKQQNASISVKMEDSPSPPDIIVFRSNSPVKVVDEKIQVKEVQPEENIRRSSAESITEKTQPLMSNLIVYRGESRVRMNEQVVHIDKPNKRTSEISSKPSLKPESRNFGNILVKTSKSFHDYFLGGKKDVGTTAHISRKEDNKKKVETASPPENKPKAKPVLTRYEKNTPSPSSKRRRPRSGSEDLEGRGCTCDGPAKLPPRKEPRRRSNTPPPEKHPTAPAPTAPAVTVTPVPKVEEVREEIPAPIQQPEPEMEELSSDSVILSSNNFFMRFLVEDIIDQAMTISEKDKHAAAVQLPPLDEIEKQQSAVQQKEEPKIQEPEICRKSSEDFRKGLTDKEVFDKLLNSFEKVDEIATRLSKDEEFFKDQIKTIKKESDESIEEEKTTGGDPNELIYSEDPLGDKHRSTHFWEEKMKSMKAREENPEKMKSMKAREENPVKEDDIGTCFSRGFRPDNIALSGDACFSLNKQDRVKFSKGMLTNDESIIDFSERETPLDFLLALGFMVDEASNALKDEDIRSRLLAAITEARVWINKITTTQGTLLYLVAYKSRPKTMRYFLQLVEAIINKRINNAIKLDGFLRVLEKVEEGEIQMINILGADKFEDEENEEKIVKKQLRQLFITVYKIAEKESLMKGKQLSQQAIVLLRILAAKYRAGLHPHLELIARYIGQELLNTETQLEAAMIFLSRLDTAEVKLKEFEAYCDIKCDKKKKKTNKMETALERSTSLPEQVINTSEQPLAEEDIDLDDEFTKILQQSASNERQPTRKSSFSTRIGKS</sequence>
<feature type="region of interest" description="Disordered" evidence="1">
    <location>
        <begin position="864"/>
        <end position="887"/>
    </location>
</feature>
<feature type="compositionally biased region" description="Basic and acidic residues" evidence="1">
    <location>
        <begin position="609"/>
        <end position="620"/>
    </location>
</feature>
<feature type="compositionally biased region" description="Basic and acidic residues" evidence="1">
    <location>
        <begin position="227"/>
        <end position="240"/>
    </location>
</feature>
<feature type="region of interest" description="Disordered" evidence="1">
    <location>
        <begin position="3036"/>
        <end position="3060"/>
    </location>
</feature>
<feature type="compositionally biased region" description="Polar residues" evidence="1">
    <location>
        <begin position="3005"/>
        <end position="3020"/>
    </location>
</feature>
<feature type="compositionally biased region" description="Basic and acidic residues" evidence="1">
    <location>
        <begin position="497"/>
        <end position="506"/>
    </location>
</feature>
<proteinExistence type="predicted"/>
<feature type="region of interest" description="Disordered" evidence="1">
    <location>
        <begin position="2658"/>
        <end position="2683"/>
    </location>
</feature>
<accession>A0AAW1N415</accession>
<keyword evidence="3" id="KW-1185">Reference proteome</keyword>
<feature type="region of interest" description="Disordered" evidence="1">
    <location>
        <begin position="152"/>
        <end position="202"/>
    </location>
</feature>
<feature type="compositionally biased region" description="Polar residues" evidence="1">
    <location>
        <begin position="1054"/>
        <end position="1071"/>
    </location>
</feature>
<feature type="region of interest" description="Disordered" evidence="1">
    <location>
        <begin position="1247"/>
        <end position="1297"/>
    </location>
</feature>
<feature type="compositionally biased region" description="Basic residues" evidence="1">
    <location>
        <begin position="599"/>
        <end position="608"/>
    </location>
</feature>
<evidence type="ECO:0000313" key="2">
    <source>
        <dbReference type="EMBL" id="KAK9753418.1"/>
    </source>
</evidence>
<feature type="compositionally biased region" description="Basic and acidic residues" evidence="1">
    <location>
        <begin position="187"/>
        <end position="201"/>
    </location>
</feature>
<gene>
    <name evidence="2" type="ORF">QE152_g3489</name>
</gene>
<feature type="region of interest" description="Disordered" evidence="1">
    <location>
        <begin position="224"/>
        <end position="307"/>
    </location>
</feature>
<feature type="compositionally biased region" description="Basic and acidic residues" evidence="1">
    <location>
        <begin position="2166"/>
        <end position="2187"/>
    </location>
</feature>